<dbReference type="Gene3D" id="1.25.40.10">
    <property type="entry name" value="Tetratricopeptide repeat domain"/>
    <property type="match status" value="1"/>
</dbReference>
<dbReference type="EMBL" id="FWZT01000003">
    <property type="protein sequence ID" value="SMF02638.1"/>
    <property type="molecule type" value="Genomic_DNA"/>
</dbReference>
<evidence type="ECO:0008006" key="3">
    <source>
        <dbReference type="Google" id="ProtNLM"/>
    </source>
</evidence>
<sequence>MQNDFVTLHCDRINHLISKQNLKRGQIAHEVGIDLNLLRRWLHEPGIKVPRYDAQALADYLRCSLSSISMSLVVQPKSSAMRSAPQPESQAHELNAQAISTLHNLDIRQAQMLAEQAIRLAPDKRDEEEFWESKSIVARILLQDDVPLAIEKLYEVLQSTQEKSIANISGKVLTNLGSAFRYLGNIGESISALDLALELFDREAKISGRLNKIAVCHALLVESYLLQGDSFQARHHLSISRQYASQGNHPVIEAVLDAKFARILLLEGKSADAQQLLDSIVRDELPVAIQLEFDLVELLILLDQGDYDQAYWLYRSREASLLNSHRIYWLPLLSYIQAQRQQDDDTELACQQFFDRLKAASWIEKAQRLGSFRDLAKNSFLRKSS</sequence>
<dbReference type="GO" id="GO:0003677">
    <property type="term" value="F:DNA binding"/>
    <property type="evidence" value="ECO:0007669"/>
    <property type="project" value="InterPro"/>
</dbReference>
<proteinExistence type="predicted"/>
<dbReference type="Proteomes" id="UP000192907">
    <property type="component" value="Unassembled WGS sequence"/>
</dbReference>
<evidence type="ECO:0000313" key="2">
    <source>
        <dbReference type="Proteomes" id="UP000192907"/>
    </source>
</evidence>
<evidence type="ECO:0000313" key="1">
    <source>
        <dbReference type="EMBL" id="SMF02638.1"/>
    </source>
</evidence>
<protein>
    <recommendedName>
        <fullName evidence="3">HTH cro/C1-type domain-containing protein</fullName>
    </recommendedName>
</protein>
<dbReference type="AlphaFoldDB" id="A0A1Y6BDZ6"/>
<organism evidence="1 2">
    <name type="scientific">Pseudobacteriovorax antillogorgiicola</name>
    <dbReference type="NCBI Taxonomy" id="1513793"/>
    <lineage>
        <taxon>Bacteria</taxon>
        <taxon>Pseudomonadati</taxon>
        <taxon>Bdellovibrionota</taxon>
        <taxon>Oligoflexia</taxon>
        <taxon>Oligoflexales</taxon>
        <taxon>Pseudobacteriovoracaceae</taxon>
        <taxon>Pseudobacteriovorax</taxon>
    </lineage>
</organism>
<accession>A0A1Y6BDZ6</accession>
<dbReference type="SUPFAM" id="SSF48452">
    <property type="entry name" value="TPR-like"/>
    <property type="match status" value="1"/>
</dbReference>
<name>A0A1Y6BDZ6_9BACT</name>
<dbReference type="InterPro" id="IPR011990">
    <property type="entry name" value="TPR-like_helical_dom_sf"/>
</dbReference>
<dbReference type="InterPro" id="IPR010982">
    <property type="entry name" value="Lambda_DNA-bd_dom_sf"/>
</dbReference>
<dbReference type="Gene3D" id="1.10.260.40">
    <property type="entry name" value="lambda repressor-like DNA-binding domains"/>
    <property type="match status" value="1"/>
</dbReference>
<keyword evidence="2" id="KW-1185">Reference proteome</keyword>
<reference evidence="2" key="1">
    <citation type="submission" date="2017-04" db="EMBL/GenBank/DDBJ databases">
        <authorList>
            <person name="Varghese N."/>
            <person name="Submissions S."/>
        </authorList>
    </citation>
    <scope>NUCLEOTIDE SEQUENCE [LARGE SCALE GENOMIC DNA]</scope>
    <source>
        <strain evidence="2">RKEM611</strain>
    </source>
</reference>
<gene>
    <name evidence="1" type="ORF">SAMN06296036_103281</name>
</gene>
<dbReference type="RefSeq" id="WP_132315861.1">
    <property type="nucleotide sequence ID" value="NZ_FWZT01000003.1"/>
</dbReference>